<gene>
    <name evidence="1" type="ORF">BDN72DRAFT_906979</name>
</gene>
<sequence>MAWGATQQFLDLRNQYDNVLRKSLSDFEGLFTTMDVKNNTECESPFKVNWDSNVGEKPKDRDGRVLREILRLDAWILKPGANLAEFTSARFAWTGILDQAWKLKQCLVGWPAHVPVVHINQLSRHDIDHIVTLRRKFEDGKCTDEKEINTVIRIVGWTEEEKALSVLDSANVSLVINTLQEVVHVVADSLAYGVEYEKAVSAKTKTAKKGKARSKSKIAPPPPPRTPSPVASHSPVDDNRSPFPPPMSPSHYIPHVGALSDDDAYANGEDDKGTQVVGDYFNFDDAQVVGDYFNYDDAQDDYNHEQNGSIDLAAHDDSTEPPSSPSHPENPVDGSGSPLQDNGDLDMDDSRIYVRPSVLGGTMAPQNRTPPSPRQRRDPLYPAGTSRQPSPSKKMPYSHATSNNPPSLPIQRLSKLLTEPRRTLHPDPDTRYLPTPISDPTRLPRTYQSRHKASVNASQQLPAPPHHPRDEGHSHQHQAQTPDHMQTPSHSSKTHSKLMQLSTTSVSQAPPNSRSNPSMLPPQLPHHLRPSSEPPRKIIPLLRPHPDRSAFDDARRLKRQKVGVHINVASPPERPSPPSHCPPPLRRPTSSSGRGLPNHHPTPPQSASSLSQHQSIASRRQSTPLQPQPTSSHHQPTSSHRLPAPPQHQPSQSEHPTTASQRQPTPSIPPQRQPASAKRGRDN</sequence>
<organism evidence="1 2">
    <name type="scientific">Pluteus cervinus</name>
    <dbReference type="NCBI Taxonomy" id="181527"/>
    <lineage>
        <taxon>Eukaryota</taxon>
        <taxon>Fungi</taxon>
        <taxon>Dikarya</taxon>
        <taxon>Basidiomycota</taxon>
        <taxon>Agaricomycotina</taxon>
        <taxon>Agaricomycetes</taxon>
        <taxon>Agaricomycetidae</taxon>
        <taxon>Agaricales</taxon>
        <taxon>Pluteineae</taxon>
        <taxon>Pluteaceae</taxon>
        <taxon>Pluteus</taxon>
    </lineage>
</organism>
<dbReference type="Proteomes" id="UP000308600">
    <property type="component" value="Unassembled WGS sequence"/>
</dbReference>
<keyword evidence="2" id="KW-1185">Reference proteome</keyword>
<accession>A0ACD2ZXY9</accession>
<evidence type="ECO:0000313" key="1">
    <source>
        <dbReference type="EMBL" id="TFK58197.1"/>
    </source>
</evidence>
<reference evidence="1 2" key="1">
    <citation type="journal article" date="2019" name="Nat. Ecol. Evol.">
        <title>Megaphylogeny resolves global patterns of mushroom evolution.</title>
        <authorList>
            <person name="Varga T."/>
            <person name="Krizsan K."/>
            <person name="Foldi C."/>
            <person name="Dima B."/>
            <person name="Sanchez-Garcia M."/>
            <person name="Sanchez-Ramirez S."/>
            <person name="Szollosi G.J."/>
            <person name="Szarkandi J.G."/>
            <person name="Papp V."/>
            <person name="Albert L."/>
            <person name="Andreopoulos W."/>
            <person name="Angelini C."/>
            <person name="Antonin V."/>
            <person name="Barry K.W."/>
            <person name="Bougher N.L."/>
            <person name="Buchanan P."/>
            <person name="Buyck B."/>
            <person name="Bense V."/>
            <person name="Catcheside P."/>
            <person name="Chovatia M."/>
            <person name="Cooper J."/>
            <person name="Damon W."/>
            <person name="Desjardin D."/>
            <person name="Finy P."/>
            <person name="Geml J."/>
            <person name="Haridas S."/>
            <person name="Hughes K."/>
            <person name="Justo A."/>
            <person name="Karasinski D."/>
            <person name="Kautmanova I."/>
            <person name="Kiss B."/>
            <person name="Kocsube S."/>
            <person name="Kotiranta H."/>
            <person name="LaButti K.M."/>
            <person name="Lechner B.E."/>
            <person name="Liimatainen K."/>
            <person name="Lipzen A."/>
            <person name="Lukacs Z."/>
            <person name="Mihaltcheva S."/>
            <person name="Morgado L.N."/>
            <person name="Niskanen T."/>
            <person name="Noordeloos M.E."/>
            <person name="Ohm R.A."/>
            <person name="Ortiz-Santana B."/>
            <person name="Ovrebo C."/>
            <person name="Racz N."/>
            <person name="Riley R."/>
            <person name="Savchenko A."/>
            <person name="Shiryaev A."/>
            <person name="Soop K."/>
            <person name="Spirin V."/>
            <person name="Szebenyi C."/>
            <person name="Tomsovsky M."/>
            <person name="Tulloss R.E."/>
            <person name="Uehling J."/>
            <person name="Grigoriev I.V."/>
            <person name="Vagvolgyi C."/>
            <person name="Papp T."/>
            <person name="Martin F.M."/>
            <person name="Miettinen O."/>
            <person name="Hibbett D.S."/>
            <person name="Nagy L.G."/>
        </authorList>
    </citation>
    <scope>NUCLEOTIDE SEQUENCE [LARGE SCALE GENOMIC DNA]</scope>
    <source>
        <strain evidence="1 2">NL-1719</strain>
    </source>
</reference>
<proteinExistence type="predicted"/>
<dbReference type="EMBL" id="ML209552">
    <property type="protein sequence ID" value="TFK58197.1"/>
    <property type="molecule type" value="Genomic_DNA"/>
</dbReference>
<protein>
    <submittedName>
        <fullName evidence="1">Uncharacterized protein</fullName>
    </submittedName>
</protein>
<evidence type="ECO:0000313" key="2">
    <source>
        <dbReference type="Proteomes" id="UP000308600"/>
    </source>
</evidence>
<name>A0ACD2ZXY9_9AGAR</name>